<proteinExistence type="predicted"/>
<evidence type="ECO:0000313" key="2">
    <source>
        <dbReference type="EMBL" id="SVC11035.1"/>
    </source>
</evidence>
<reference evidence="2" key="1">
    <citation type="submission" date="2018-05" db="EMBL/GenBank/DDBJ databases">
        <authorList>
            <person name="Lanie J.A."/>
            <person name="Ng W.-L."/>
            <person name="Kazmierczak K.M."/>
            <person name="Andrzejewski T.M."/>
            <person name="Davidsen T.M."/>
            <person name="Wayne K.J."/>
            <person name="Tettelin H."/>
            <person name="Glass J.I."/>
            <person name="Rusch D."/>
            <person name="Podicherti R."/>
            <person name="Tsui H.-C.T."/>
            <person name="Winkler M.E."/>
        </authorList>
    </citation>
    <scope>NUCLEOTIDE SEQUENCE</scope>
</reference>
<dbReference type="AlphaFoldDB" id="A0A382JHA2"/>
<dbReference type="InterPro" id="IPR043781">
    <property type="entry name" value="DUF5723"/>
</dbReference>
<dbReference type="Pfam" id="PF18990">
    <property type="entry name" value="DUF5723"/>
    <property type="match status" value="1"/>
</dbReference>
<gene>
    <name evidence="2" type="ORF">METZ01_LOCUS263889</name>
</gene>
<sequence>MEIQYNMGDLYIERDSLLAYSTNGNFTPSINGQGYALDLGITKIIDNKWTLGISVQNITGKLNWDKNTSHNQVIQFDVDLHSDEFEEISDYTESQQDSLMETIITKDVSTTIDTLTSMIPLRIEVESEYVFGTRFLIFNCISYESESTIIPESQLEFSGGFRWLIHRRIPVTFGITHNSLWGIKWGGGIGLHFNHMHLDLLLSQNGGFINEAKGFSVGLINYFYF</sequence>
<dbReference type="EMBL" id="UINC01074137">
    <property type="protein sequence ID" value="SVC11035.1"/>
    <property type="molecule type" value="Genomic_DNA"/>
</dbReference>
<name>A0A382JHA2_9ZZZZ</name>
<accession>A0A382JHA2</accession>
<feature type="domain" description="DUF5723" evidence="1">
    <location>
        <begin position="19"/>
        <end position="197"/>
    </location>
</feature>
<organism evidence="2">
    <name type="scientific">marine metagenome</name>
    <dbReference type="NCBI Taxonomy" id="408172"/>
    <lineage>
        <taxon>unclassified sequences</taxon>
        <taxon>metagenomes</taxon>
        <taxon>ecological metagenomes</taxon>
    </lineage>
</organism>
<protein>
    <recommendedName>
        <fullName evidence="1">DUF5723 domain-containing protein</fullName>
    </recommendedName>
</protein>
<evidence type="ECO:0000259" key="1">
    <source>
        <dbReference type="Pfam" id="PF18990"/>
    </source>
</evidence>